<dbReference type="OrthoDB" id="8965954at2"/>
<dbReference type="Proteomes" id="UP000193431">
    <property type="component" value="Chromosome"/>
</dbReference>
<gene>
    <name evidence="3" type="ORF">BST97_01855</name>
</gene>
<dbReference type="InterPro" id="IPR025698">
    <property type="entry name" value="2TM_dom"/>
</dbReference>
<sequence>MNNQEEIYKKAKERIHQLRAFYTHFTVFLVIAIPSLIIGWILSKAVFHSFLIGYAGWGLGVLIHAIVTFEIFNFWGKDWEDRKLKEIIQKENQNA</sequence>
<proteinExistence type="predicted"/>
<keyword evidence="1" id="KW-0472">Membrane</keyword>
<evidence type="ECO:0000256" key="1">
    <source>
        <dbReference type="SAM" id="Phobius"/>
    </source>
</evidence>
<evidence type="ECO:0000313" key="3">
    <source>
        <dbReference type="EMBL" id="ARN76842.1"/>
    </source>
</evidence>
<feature type="transmembrane region" description="Helical" evidence="1">
    <location>
        <begin position="54"/>
        <end position="75"/>
    </location>
</feature>
<dbReference type="EMBL" id="CP019344">
    <property type="protein sequence ID" value="ARN76842.1"/>
    <property type="molecule type" value="Genomic_DNA"/>
</dbReference>
<organism evidence="3 4">
    <name type="scientific">Nonlabens spongiae</name>
    <dbReference type="NCBI Taxonomy" id="331648"/>
    <lineage>
        <taxon>Bacteria</taxon>
        <taxon>Pseudomonadati</taxon>
        <taxon>Bacteroidota</taxon>
        <taxon>Flavobacteriia</taxon>
        <taxon>Flavobacteriales</taxon>
        <taxon>Flavobacteriaceae</taxon>
        <taxon>Nonlabens</taxon>
    </lineage>
</organism>
<keyword evidence="4" id="KW-1185">Reference proteome</keyword>
<dbReference type="RefSeq" id="WP_085765642.1">
    <property type="nucleotide sequence ID" value="NZ_CP019344.1"/>
</dbReference>
<feature type="transmembrane region" description="Helical" evidence="1">
    <location>
        <begin position="21"/>
        <end position="42"/>
    </location>
</feature>
<reference evidence="3 4" key="1">
    <citation type="submission" date="2016-11" db="EMBL/GenBank/DDBJ databases">
        <title>Trade-off between light-utilization and light-protection in marine flavobacteria.</title>
        <authorList>
            <person name="Kumagai Y."/>
        </authorList>
    </citation>
    <scope>NUCLEOTIDE SEQUENCE [LARGE SCALE GENOMIC DNA]</scope>
    <source>
        <strain evidence="3 4">JCM 13191</strain>
    </source>
</reference>
<keyword evidence="1" id="KW-0812">Transmembrane</keyword>
<keyword evidence="1" id="KW-1133">Transmembrane helix</keyword>
<protein>
    <recommendedName>
        <fullName evidence="2">2TM domain-containing protein</fullName>
    </recommendedName>
</protein>
<dbReference type="STRING" id="331648.BST97_01855"/>
<accession>A0A1W6MGZ5</accession>
<feature type="domain" description="2TM" evidence="2">
    <location>
        <begin position="9"/>
        <end position="88"/>
    </location>
</feature>
<dbReference type="AlphaFoldDB" id="A0A1W6MGZ5"/>
<evidence type="ECO:0000259" key="2">
    <source>
        <dbReference type="Pfam" id="PF13239"/>
    </source>
</evidence>
<evidence type="ECO:0000313" key="4">
    <source>
        <dbReference type="Proteomes" id="UP000193431"/>
    </source>
</evidence>
<dbReference type="Pfam" id="PF13239">
    <property type="entry name" value="2TM"/>
    <property type="match status" value="1"/>
</dbReference>
<name>A0A1W6MGZ5_9FLAO</name>